<dbReference type="PROSITE" id="PS50977">
    <property type="entry name" value="HTH_TETR_2"/>
    <property type="match status" value="1"/>
</dbReference>
<dbReference type="PANTHER" id="PTHR43479">
    <property type="entry name" value="ACREF/ENVCD OPERON REPRESSOR-RELATED"/>
    <property type="match status" value="1"/>
</dbReference>
<dbReference type="Gene3D" id="1.10.357.10">
    <property type="entry name" value="Tetracycline Repressor, domain 2"/>
    <property type="match status" value="1"/>
</dbReference>
<organism evidence="4 5">
    <name type="scientific">Lacticaseibacillus thailandensis DSM 22698 = JCM 13996</name>
    <dbReference type="NCBI Taxonomy" id="1423810"/>
    <lineage>
        <taxon>Bacteria</taxon>
        <taxon>Bacillati</taxon>
        <taxon>Bacillota</taxon>
        <taxon>Bacilli</taxon>
        <taxon>Lactobacillales</taxon>
        <taxon>Lactobacillaceae</taxon>
        <taxon>Lacticaseibacillus</taxon>
    </lineage>
</organism>
<protein>
    <recommendedName>
        <fullName evidence="3">HTH tetR-type domain-containing protein</fullName>
    </recommendedName>
</protein>
<keyword evidence="1 2" id="KW-0238">DNA-binding</keyword>
<evidence type="ECO:0000256" key="2">
    <source>
        <dbReference type="PROSITE-ProRule" id="PRU00335"/>
    </source>
</evidence>
<dbReference type="InterPro" id="IPR050624">
    <property type="entry name" value="HTH-type_Tx_Regulator"/>
</dbReference>
<gene>
    <name evidence="4" type="ORF">FD19_GL001434</name>
</gene>
<comment type="caution">
    <text evidence="4">The sequence shown here is derived from an EMBL/GenBank/DDBJ whole genome shotgun (WGS) entry which is preliminary data.</text>
</comment>
<dbReference type="AlphaFoldDB" id="A0A0R2CGE7"/>
<dbReference type="RefSeq" id="WP_056969402.1">
    <property type="nucleotide sequence ID" value="NZ_AYZK01000003.1"/>
</dbReference>
<dbReference type="Proteomes" id="UP000051789">
    <property type="component" value="Unassembled WGS sequence"/>
</dbReference>
<reference evidence="4 5" key="1">
    <citation type="journal article" date="2015" name="Genome Announc.">
        <title>Expanding the biotechnology potential of lactobacilli through comparative genomics of 213 strains and associated genera.</title>
        <authorList>
            <person name="Sun Z."/>
            <person name="Harris H.M."/>
            <person name="McCann A."/>
            <person name="Guo C."/>
            <person name="Argimon S."/>
            <person name="Zhang W."/>
            <person name="Yang X."/>
            <person name="Jeffery I.B."/>
            <person name="Cooney J.C."/>
            <person name="Kagawa T.F."/>
            <person name="Liu W."/>
            <person name="Song Y."/>
            <person name="Salvetti E."/>
            <person name="Wrobel A."/>
            <person name="Rasinkangas P."/>
            <person name="Parkhill J."/>
            <person name="Rea M.C."/>
            <person name="O'Sullivan O."/>
            <person name="Ritari J."/>
            <person name="Douillard F.P."/>
            <person name="Paul Ross R."/>
            <person name="Yang R."/>
            <person name="Briner A.E."/>
            <person name="Felis G.E."/>
            <person name="de Vos W.M."/>
            <person name="Barrangou R."/>
            <person name="Klaenhammer T.R."/>
            <person name="Caufield P.W."/>
            <person name="Cui Y."/>
            <person name="Zhang H."/>
            <person name="O'Toole P.W."/>
        </authorList>
    </citation>
    <scope>NUCLEOTIDE SEQUENCE [LARGE SCALE GENOMIC DNA]</scope>
    <source>
        <strain evidence="4 5">DSM 22698</strain>
    </source>
</reference>
<dbReference type="InterPro" id="IPR001647">
    <property type="entry name" value="HTH_TetR"/>
</dbReference>
<dbReference type="GO" id="GO:0003677">
    <property type="term" value="F:DNA binding"/>
    <property type="evidence" value="ECO:0007669"/>
    <property type="project" value="UniProtKB-UniRule"/>
</dbReference>
<dbReference type="EMBL" id="AYZK01000003">
    <property type="protein sequence ID" value="KRM87276.1"/>
    <property type="molecule type" value="Genomic_DNA"/>
</dbReference>
<dbReference type="SUPFAM" id="SSF46689">
    <property type="entry name" value="Homeodomain-like"/>
    <property type="match status" value="1"/>
</dbReference>
<feature type="DNA-binding region" description="H-T-H motif" evidence="2">
    <location>
        <begin position="32"/>
        <end position="51"/>
    </location>
</feature>
<dbReference type="InterPro" id="IPR009057">
    <property type="entry name" value="Homeodomain-like_sf"/>
</dbReference>
<name>A0A0R2CGE7_9LACO</name>
<sequence length="193" mass="22586">MANHNRNWERTHQRIAQAVFSLWSQKPINKITVNEVCQLVGINRSTFYEHYDSIYTVVDETGDSAYNLLLTFFYPETGKFYLASSLEDAAMHFLAMIKADEAFYRVYFAHLNTLPFGHDEPLYERLHEALIEPYHQRHPELSVLELDYMLSTFEASIAMILREWTQNDCRDPATSLARVITLQPLIAQFKEDE</sequence>
<accession>A0A0R2CGE7</accession>
<dbReference type="PATRIC" id="fig|1423810.4.peg.1473"/>
<dbReference type="STRING" id="1423810.FD19_GL001434"/>
<evidence type="ECO:0000259" key="3">
    <source>
        <dbReference type="PROSITE" id="PS50977"/>
    </source>
</evidence>
<evidence type="ECO:0000313" key="4">
    <source>
        <dbReference type="EMBL" id="KRM87276.1"/>
    </source>
</evidence>
<evidence type="ECO:0000313" key="5">
    <source>
        <dbReference type="Proteomes" id="UP000051789"/>
    </source>
</evidence>
<evidence type="ECO:0000256" key="1">
    <source>
        <dbReference type="ARBA" id="ARBA00023125"/>
    </source>
</evidence>
<proteinExistence type="predicted"/>
<feature type="domain" description="HTH tetR-type" evidence="3">
    <location>
        <begin position="9"/>
        <end position="69"/>
    </location>
</feature>
<dbReference type="PANTHER" id="PTHR43479:SF11">
    <property type="entry name" value="ACREF_ENVCD OPERON REPRESSOR-RELATED"/>
    <property type="match status" value="1"/>
</dbReference>
<keyword evidence="5" id="KW-1185">Reference proteome</keyword>